<protein>
    <recommendedName>
        <fullName evidence="4">DUF2383 domain-containing protein</fullName>
    </recommendedName>
</protein>
<organism evidence="2 3">
    <name type="scientific">Aeromicrobium halocynthiae</name>
    <dbReference type="NCBI Taxonomy" id="560557"/>
    <lineage>
        <taxon>Bacteria</taxon>
        <taxon>Bacillati</taxon>
        <taxon>Actinomycetota</taxon>
        <taxon>Actinomycetes</taxon>
        <taxon>Propionibacteriales</taxon>
        <taxon>Nocardioidaceae</taxon>
        <taxon>Aeromicrobium</taxon>
    </lineage>
</organism>
<keyword evidence="3" id="KW-1185">Reference proteome</keyword>
<name>A0ABP5HLX6_9ACTN</name>
<gene>
    <name evidence="2" type="ORF">GCM10009821_21990</name>
</gene>
<dbReference type="Proteomes" id="UP001501480">
    <property type="component" value="Unassembled WGS sequence"/>
</dbReference>
<comment type="caution">
    <text evidence="2">The sequence shown here is derived from an EMBL/GenBank/DDBJ whole genome shotgun (WGS) entry which is preliminary data.</text>
</comment>
<accession>A0ABP5HLX6</accession>
<evidence type="ECO:0000313" key="3">
    <source>
        <dbReference type="Proteomes" id="UP001501480"/>
    </source>
</evidence>
<feature type="region of interest" description="Disordered" evidence="1">
    <location>
        <begin position="1"/>
        <end position="23"/>
    </location>
</feature>
<sequence>MALTLDPGGTARTPATRGMHAPSERGHMSLMSLRSYVQTHLTGSEGGSRLFERAARDQTVAATRAELAVLRDEVVEEREWMRSTLGALGGSERSVLHLAAILGERLGRLVPHGSLTERTPMTDLTELEALRTAVSGKLAGFEALLQVEEHHPALDRTTIEAFRDRSISQLERLAPLHHEAAARALR</sequence>
<proteinExistence type="predicted"/>
<reference evidence="3" key="1">
    <citation type="journal article" date="2019" name="Int. J. Syst. Evol. Microbiol.">
        <title>The Global Catalogue of Microorganisms (GCM) 10K type strain sequencing project: providing services to taxonomists for standard genome sequencing and annotation.</title>
        <authorList>
            <consortium name="The Broad Institute Genomics Platform"/>
            <consortium name="The Broad Institute Genome Sequencing Center for Infectious Disease"/>
            <person name="Wu L."/>
            <person name="Ma J."/>
        </authorList>
    </citation>
    <scope>NUCLEOTIDE SEQUENCE [LARGE SCALE GENOMIC DNA]</scope>
    <source>
        <strain evidence="3">JCM 15749</strain>
    </source>
</reference>
<evidence type="ECO:0008006" key="4">
    <source>
        <dbReference type="Google" id="ProtNLM"/>
    </source>
</evidence>
<evidence type="ECO:0000256" key="1">
    <source>
        <dbReference type="SAM" id="MobiDB-lite"/>
    </source>
</evidence>
<dbReference type="EMBL" id="BAAAPY010000007">
    <property type="protein sequence ID" value="GAA2081018.1"/>
    <property type="molecule type" value="Genomic_DNA"/>
</dbReference>
<evidence type="ECO:0000313" key="2">
    <source>
        <dbReference type="EMBL" id="GAA2081018.1"/>
    </source>
</evidence>